<organism evidence="7 8">
    <name type="scientific">Gigaspora margarita</name>
    <dbReference type="NCBI Taxonomy" id="4874"/>
    <lineage>
        <taxon>Eukaryota</taxon>
        <taxon>Fungi</taxon>
        <taxon>Fungi incertae sedis</taxon>
        <taxon>Mucoromycota</taxon>
        <taxon>Glomeromycotina</taxon>
        <taxon>Glomeromycetes</taxon>
        <taxon>Diversisporales</taxon>
        <taxon>Gigasporaceae</taxon>
        <taxon>Gigaspora</taxon>
    </lineage>
</organism>
<accession>A0A8H4A7B2</accession>
<dbReference type="GO" id="GO:0033550">
    <property type="term" value="F:MAP kinase tyrosine phosphatase activity"/>
    <property type="evidence" value="ECO:0007669"/>
    <property type="project" value="TreeGrafter"/>
</dbReference>
<comment type="caution">
    <text evidence="7">The sequence shown here is derived from an EMBL/GenBank/DDBJ whole genome shotgun (WGS) entry which is preliminary data.</text>
</comment>
<dbReference type="GO" id="GO:0043409">
    <property type="term" value="P:negative regulation of MAPK cascade"/>
    <property type="evidence" value="ECO:0007669"/>
    <property type="project" value="TreeGrafter"/>
</dbReference>
<keyword evidence="8" id="KW-1185">Reference proteome</keyword>
<evidence type="ECO:0000313" key="8">
    <source>
        <dbReference type="Proteomes" id="UP000439903"/>
    </source>
</evidence>
<dbReference type="Pfam" id="PF00782">
    <property type="entry name" value="DSPc"/>
    <property type="match status" value="1"/>
</dbReference>
<reference evidence="7 8" key="1">
    <citation type="journal article" date="2019" name="Environ. Microbiol.">
        <title>At the nexus of three kingdoms: the genome of the mycorrhizal fungus Gigaspora margarita provides insights into plant, endobacterial and fungal interactions.</title>
        <authorList>
            <person name="Venice F."/>
            <person name="Ghignone S."/>
            <person name="Salvioli di Fossalunga A."/>
            <person name="Amselem J."/>
            <person name="Novero M."/>
            <person name="Xianan X."/>
            <person name="Sedzielewska Toro K."/>
            <person name="Morin E."/>
            <person name="Lipzen A."/>
            <person name="Grigoriev I.V."/>
            <person name="Henrissat B."/>
            <person name="Martin F.M."/>
            <person name="Bonfante P."/>
        </authorList>
    </citation>
    <scope>NUCLEOTIDE SEQUENCE [LARGE SCALE GENOMIC DNA]</scope>
    <source>
        <strain evidence="7 8">BEG34</strain>
    </source>
</reference>
<dbReference type="PROSITE" id="PS50054">
    <property type="entry name" value="TYR_PHOSPHATASE_DUAL"/>
    <property type="match status" value="1"/>
</dbReference>
<dbReference type="EMBL" id="WTPW01001209">
    <property type="protein sequence ID" value="KAF0449641.1"/>
    <property type="molecule type" value="Genomic_DNA"/>
</dbReference>
<dbReference type="GO" id="GO:0004722">
    <property type="term" value="F:protein serine/threonine phosphatase activity"/>
    <property type="evidence" value="ECO:0007669"/>
    <property type="project" value="UniProtKB-EC"/>
</dbReference>
<dbReference type="PROSITE" id="PS00383">
    <property type="entry name" value="TYR_PHOSPHATASE_1"/>
    <property type="match status" value="1"/>
</dbReference>
<evidence type="ECO:0000256" key="4">
    <source>
        <dbReference type="ARBA" id="ARBA00048336"/>
    </source>
</evidence>
<feature type="domain" description="Tyrosine-protein phosphatase" evidence="5">
    <location>
        <begin position="32"/>
        <end position="175"/>
    </location>
</feature>
<dbReference type="FunFam" id="3.90.190.10:FF:000004">
    <property type="entry name" value="Protein phosphatase Slingshot homolog 2"/>
    <property type="match status" value="1"/>
</dbReference>
<dbReference type="PANTHER" id="PTHR10159">
    <property type="entry name" value="DUAL SPECIFICITY PROTEIN PHOSPHATASE"/>
    <property type="match status" value="1"/>
</dbReference>
<dbReference type="InterPro" id="IPR000340">
    <property type="entry name" value="Dual-sp_phosphatase_cat-dom"/>
</dbReference>
<dbReference type="InterPro" id="IPR029021">
    <property type="entry name" value="Prot-tyrosine_phosphatase-like"/>
</dbReference>
<evidence type="ECO:0000259" key="6">
    <source>
        <dbReference type="PROSITE" id="PS50056"/>
    </source>
</evidence>
<evidence type="ECO:0000256" key="1">
    <source>
        <dbReference type="ARBA" id="ARBA00008601"/>
    </source>
</evidence>
<evidence type="ECO:0000259" key="5">
    <source>
        <dbReference type="PROSITE" id="PS50054"/>
    </source>
</evidence>
<name>A0A8H4A7B2_GIGMA</name>
<dbReference type="Gene3D" id="3.90.190.10">
    <property type="entry name" value="Protein tyrosine phosphatase superfamily"/>
    <property type="match status" value="1"/>
</dbReference>
<protein>
    <submittedName>
        <fullName evidence="7">Dual specificity protein phosphatase 19</fullName>
    </submittedName>
</protein>
<feature type="domain" description="Tyrosine specific protein phosphatases" evidence="6">
    <location>
        <begin position="98"/>
        <end position="164"/>
    </location>
</feature>
<dbReference type="GO" id="GO:0008330">
    <property type="term" value="F:protein tyrosine/threonine phosphatase activity"/>
    <property type="evidence" value="ECO:0007669"/>
    <property type="project" value="TreeGrafter"/>
</dbReference>
<comment type="similarity">
    <text evidence="1">Belongs to the protein-tyrosine phosphatase family. Non-receptor class dual specificity subfamily.</text>
</comment>
<dbReference type="AlphaFoldDB" id="A0A8H4A7B2"/>
<gene>
    <name evidence="7" type="ORF">F8M41_002443</name>
</gene>
<dbReference type="InterPro" id="IPR000387">
    <property type="entry name" value="Tyr_Pase_dom"/>
</dbReference>
<dbReference type="InterPro" id="IPR020422">
    <property type="entry name" value="TYR_PHOSPHATASE_DUAL_dom"/>
</dbReference>
<dbReference type="GO" id="GO:0017017">
    <property type="term" value="F:MAP kinase tyrosine/serine/threonine phosphatase activity"/>
    <property type="evidence" value="ECO:0007669"/>
    <property type="project" value="TreeGrafter"/>
</dbReference>
<keyword evidence="3" id="KW-0904">Protein phosphatase</keyword>
<dbReference type="InterPro" id="IPR016130">
    <property type="entry name" value="Tyr_Pase_AS"/>
</dbReference>
<evidence type="ECO:0000256" key="3">
    <source>
        <dbReference type="ARBA" id="ARBA00022912"/>
    </source>
</evidence>
<evidence type="ECO:0000313" key="7">
    <source>
        <dbReference type="EMBL" id="KAF0449641.1"/>
    </source>
</evidence>
<sequence>MSSDNLYFRETDEDVALFQSFKKLTSRYSSDGSAEEILPRLYLGSKRAALNHDWLKQHKITNILTVAHDIKPRFPKSYVYKVIPIEDSIYVNISKYFEETFLFIQNVLDQEDKSILVHCQMGISRSSSIVIAYIMKSQNKSLKDAMALVQEKRPHVWPNASFYKQLEEFESKISVNNNSDSESNLKNEIDIEFVCEKV</sequence>
<dbReference type="CDD" id="cd14498">
    <property type="entry name" value="DSP"/>
    <property type="match status" value="1"/>
</dbReference>
<dbReference type="SMART" id="SM00195">
    <property type="entry name" value="DSPc"/>
    <property type="match status" value="1"/>
</dbReference>
<dbReference type="PANTHER" id="PTHR10159:SF519">
    <property type="entry name" value="DUAL SPECIFICITY PROTEIN PHOSPHATASE MPK3"/>
    <property type="match status" value="1"/>
</dbReference>
<dbReference type="SUPFAM" id="SSF52799">
    <property type="entry name" value="(Phosphotyrosine protein) phosphatases II"/>
    <property type="match status" value="1"/>
</dbReference>
<proteinExistence type="inferred from homology"/>
<dbReference type="Proteomes" id="UP000439903">
    <property type="component" value="Unassembled WGS sequence"/>
</dbReference>
<comment type="catalytic activity">
    <reaction evidence="4">
        <text>O-phospho-L-threonyl-[protein] + H2O = L-threonyl-[protein] + phosphate</text>
        <dbReference type="Rhea" id="RHEA:47004"/>
        <dbReference type="Rhea" id="RHEA-COMP:11060"/>
        <dbReference type="Rhea" id="RHEA-COMP:11605"/>
        <dbReference type="ChEBI" id="CHEBI:15377"/>
        <dbReference type="ChEBI" id="CHEBI:30013"/>
        <dbReference type="ChEBI" id="CHEBI:43474"/>
        <dbReference type="ChEBI" id="CHEBI:61977"/>
        <dbReference type="EC" id="3.1.3.16"/>
    </reaction>
</comment>
<dbReference type="OrthoDB" id="2017893at2759"/>
<dbReference type="GO" id="GO:0005737">
    <property type="term" value="C:cytoplasm"/>
    <property type="evidence" value="ECO:0007669"/>
    <property type="project" value="TreeGrafter"/>
</dbReference>
<dbReference type="PROSITE" id="PS50056">
    <property type="entry name" value="TYR_PHOSPHATASE_2"/>
    <property type="match status" value="1"/>
</dbReference>
<keyword evidence="2" id="KW-0378">Hydrolase</keyword>
<evidence type="ECO:0000256" key="2">
    <source>
        <dbReference type="ARBA" id="ARBA00022801"/>
    </source>
</evidence>